<name>A0A0B2JJ24_9FIRM</name>
<dbReference type="STRING" id="82374.NZ47_13075"/>
<dbReference type="PROSITE" id="PS50164">
    <property type="entry name" value="GIY_YIG"/>
    <property type="match status" value="1"/>
</dbReference>
<dbReference type="Pfam" id="PF01541">
    <property type="entry name" value="GIY-YIG"/>
    <property type="match status" value="1"/>
</dbReference>
<accession>A0A0B2JJ24</accession>
<dbReference type="InterPro" id="IPR000305">
    <property type="entry name" value="GIY-YIG_endonuc"/>
</dbReference>
<evidence type="ECO:0000313" key="2">
    <source>
        <dbReference type="EMBL" id="KHM48435.1"/>
    </source>
</evidence>
<protein>
    <recommendedName>
        <fullName evidence="1">GIY-YIG domain-containing protein</fullName>
    </recommendedName>
</protein>
<organism evidence="2 3">
    <name type="scientific">Anaerovibrio lipolyticus</name>
    <dbReference type="NCBI Taxonomy" id="82374"/>
    <lineage>
        <taxon>Bacteria</taxon>
        <taxon>Bacillati</taxon>
        <taxon>Bacillota</taxon>
        <taxon>Negativicutes</taxon>
        <taxon>Selenomonadales</taxon>
        <taxon>Selenomonadaceae</taxon>
        <taxon>Anaerovibrio</taxon>
    </lineage>
</organism>
<gene>
    <name evidence="2" type="ORF">NZ47_13075</name>
</gene>
<dbReference type="InterPro" id="IPR035901">
    <property type="entry name" value="GIY-YIG_endonuc_sf"/>
</dbReference>
<sequence>MYIEDTSWQIGAMFSSPRQSIDDLIEKADCKRYGVYLLLSDEQVYVGQARDLERRTRQHLTDKGWWNHIILMTTKDDSFNASDIDYLESRFYYGWF</sequence>
<proteinExistence type="predicted"/>
<reference evidence="2 3" key="1">
    <citation type="journal article" date="2013" name="PLoS ONE">
        <title>Identification and characterization of three novel lipases belonging to families II and V from Anaerovibrio lipolyticus 5ST.</title>
        <authorList>
            <person name="Prive F."/>
            <person name="Kaderbhai N.N."/>
            <person name="Girdwood S."/>
            <person name="Worgan H.J."/>
            <person name="Pinloche E."/>
            <person name="Scollan N.D."/>
            <person name="Huws S.A."/>
            <person name="Newbold C.J."/>
        </authorList>
    </citation>
    <scope>NUCLEOTIDE SEQUENCE [LARGE SCALE GENOMIC DNA]</scope>
    <source>
        <strain evidence="2 3">5S</strain>
    </source>
</reference>
<dbReference type="Proteomes" id="UP000030993">
    <property type="component" value="Unassembled WGS sequence"/>
</dbReference>
<feature type="domain" description="GIY-YIG" evidence="1">
    <location>
        <begin position="31"/>
        <end position="96"/>
    </location>
</feature>
<evidence type="ECO:0000259" key="1">
    <source>
        <dbReference type="PROSITE" id="PS50164"/>
    </source>
</evidence>
<dbReference type="AlphaFoldDB" id="A0A0B2JJ24"/>
<dbReference type="CDD" id="cd10447">
    <property type="entry name" value="GIY-YIG_unchar_2"/>
    <property type="match status" value="1"/>
</dbReference>
<dbReference type="SUPFAM" id="SSF82771">
    <property type="entry name" value="GIY-YIG endonuclease"/>
    <property type="match status" value="1"/>
</dbReference>
<dbReference type="Gene3D" id="3.40.1440.10">
    <property type="entry name" value="GIY-YIG endonuclease"/>
    <property type="match status" value="1"/>
</dbReference>
<comment type="caution">
    <text evidence="2">The sequence shown here is derived from an EMBL/GenBank/DDBJ whole genome shotgun (WGS) entry which is preliminary data.</text>
</comment>
<dbReference type="EMBL" id="JSCE01000242">
    <property type="protein sequence ID" value="KHM48435.1"/>
    <property type="molecule type" value="Genomic_DNA"/>
</dbReference>
<dbReference type="eggNOG" id="COG0322">
    <property type="taxonomic scope" value="Bacteria"/>
</dbReference>
<keyword evidence="3" id="KW-1185">Reference proteome</keyword>
<evidence type="ECO:0000313" key="3">
    <source>
        <dbReference type="Proteomes" id="UP000030993"/>
    </source>
</evidence>